<dbReference type="KEGG" id="mrs:Murru_3332"/>
<dbReference type="InterPro" id="IPR012373">
    <property type="entry name" value="Ferrdict_sens_TM"/>
</dbReference>
<dbReference type="InterPro" id="IPR032508">
    <property type="entry name" value="FecR_C"/>
</dbReference>
<evidence type="ECO:0000313" key="3">
    <source>
        <dbReference type="EMBL" id="AEM72349.1"/>
    </source>
</evidence>
<keyword evidence="4" id="KW-1185">Reference proteome</keyword>
<dbReference type="AlphaFoldDB" id="G2PN01"/>
<evidence type="ECO:0000259" key="2">
    <source>
        <dbReference type="Pfam" id="PF16344"/>
    </source>
</evidence>
<dbReference type="PANTHER" id="PTHR30273:SF2">
    <property type="entry name" value="PROTEIN FECR"/>
    <property type="match status" value="1"/>
</dbReference>
<dbReference type="RefSeq" id="WP_014034623.1">
    <property type="nucleotide sequence ID" value="NC_015945.1"/>
</dbReference>
<dbReference type="Gene3D" id="2.60.120.1440">
    <property type="match status" value="1"/>
</dbReference>
<dbReference type="Gene3D" id="3.55.50.30">
    <property type="match status" value="1"/>
</dbReference>
<dbReference type="Proteomes" id="UP000008908">
    <property type="component" value="Chromosome"/>
</dbReference>
<feature type="domain" description="FecR protein" evidence="1">
    <location>
        <begin position="175"/>
        <end position="270"/>
    </location>
</feature>
<evidence type="ECO:0000313" key="4">
    <source>
        <dbReference type="Proteomes" id="UP000008908"/>
    </source>
</evidence>
<sequence>MTKLDIRRIITRYINQEASQEELAILYEWVQKGNNKEVFKKLVQADFLVNYEDKSWETEDAFEHFLGAIQEKEHKGVWTLNLPQELWKYAAIITIMVGSSLFFLLTQASLNPVSDDLQLDPNQITLQLDNGKVFTIDPESDKSLQIHNGSSLKWLVKGGVTQKDEKSIGKSKKNTIRVPFGKTLTITLQDGSRVMLNSGSSLIYPSSFEGMENREVALSGEAYFEIAKNPNHPFIVKTSKMYTRVYGTVFNVSAYEDDERNEVVLVEGSVGVGKHLKEGHEVLQMLEPSQKASSLKETGQFTVEDVDVSSYISWTKGILTFQNEAMDNIIKRLERQYNVKIDNTYKELDERRFTGMFDEEKIDHVLRTIQAHTHFSYKKKDDLIIIEKPNKQ</sequence>
<dbReference type="FunFam" id="2.60.120.1440:FF:000001">
    <property type="entry name" value="Putative anti-sigma factor"/>
    <property type="match status" value="1"/>
</dbReference>
<dbReference type="OrthoDB" id="704021at2"/>
<dbReference type="GO" id="GO:0016989">
    <property type="term" value="F:sigma factor antagonist activity"/>
    <property type="evidence" value="ECO:0007669"/>
    <property type="project" value="TreeGrafter"/>
</dbReference>
<organism evidence="3 4">
    <name type="scientific">Allomuricauda ruestringensis (strain DSM 13258 / CIP 107369 / LMG 19739 / B1)</name>
    <name type="common">Muricauda ruestringensis</name>
    <dbReference type="NCBI Taxonomy" id="886377"/>
    <lineage>
        <taxon>Bacteria</taxon>
        <taxon>Pseudomonadati</taxon>
        <taxon>Bacteroidota</taxon>
        <taxon>Flavobacteriia</taxon>
        <taxon>Flavobacteriales</taxon>
        <taxon>Flavobacteriaceae</taxon>
        <taxon>Flagellimonas</taxon>
    </lineage>
</organism>
<dbReference type="PANTHER" id="PTHR30273">
    <property type="entry name" value="PERIPLASMIC SIGNAL SENSOR AND SIGMA FACTOR ACTIVATOR FECR-RELATED"/>
    <property type="match status" value="1"/>
</dbReference>
<dbReference type="HOGENOM" id="CLU_050192_1_1_10"/>
<protein>
    <submittedName>
        <fullName evidence="3">Anti-FecI sigma factor, FecR</fullName>
    </submittedName>
</protein>
<name>G2PN01_ALLRU</name>
<dbReference type="EMBL" id="CP002999">
    <property type="protein sequence ID" value="AEM72349.1"/>
    <property type="molecule type" value="Genomic_DNA"/>
</dbReference>
<dbReference type="eggNOG" id="COG3712">
    <property type="taxonomic scope" value="Bacteria"/>
</dbReference>
<dbReference type="InterPro" id="IPR006860">
    <property type="entry name" value="FecR"/>
</dbReference>
<gene>
    <name evidence="3" type="ordered locus">Murru_3332</name>
</gene>
<dbReference type="STRING" id="886377.Murru_3332"/>
<proteinExistence type="predicted"/>
<reference evidence="4" key="1">
    <citation type="submission" date="2011-08" db="EMBL/GenBank/DDBJ databases">
        <title>The complete genome of Muricauda ruestringensis DSM 13258.</title>
        <authorList>
            <person name="Lucas S."/>
            <person name="Han J."/>
            <person name="Lapidus A."/>
            <person name="Bruce D."/>
            <person name="Goodwin L."/>
            <person name="Pitluck S."/>
            <person name="Peters L."/>
            <person name="Kyrpides N."/>
            <person name="Mavromatis K."/>
            <person name="Ivanova N."/>
            <person name="Ovchinnikova G."/>
            <person name="Teshima H."/>
            <person name="Detter J.C."/>
            <person name="Tapia R."/>
            <person name="Han C."/>
            <person name="Land M."/>
            <person name="Hauser L."/>
            <person name="Markowitz V."/>
            <person name="Cheng J.-F."/>
            <person name="Hugenholtz P."/>
            <person name="Woyke T."/>
            <person name="Wu D."/>
            <person name="Spring S."/>
            <person name="Schroeder M."/>
            <person name="Brambilla E."/>
            <person name="Klenk H.-P."/>
            <person name="Eisen J.A."/>
        </authorList>
    </citation>
    <scope>NUCLEOTIDE SEQUENCE [LARGE SCALE GENOMIC DNA]</scope>
    <source>
        <strain evidence="4">DSM 13258 / LMG 19739 / B1</strain>
    </source>
</reference>
<feature type="domain" description="Protein FecR C-terminal" evidence="2">
    <location>
        <begin position="319"/>
        <end position="386"/>
    </location>
</feature>
<dbReference type="Pfam" id="PF16344">
    <property type="entry name" value="FecR_C"/>
    <property type="match status" value="1"/>
</dbReference>
<accession>G2PN01</accession>
<dbReference type="Pfam" id="PF04773">
    <property type="entry name" value="FecR"/>
    <property type="match status" value="1"/>
</dbReference>
<evidence type="ECO:0000259" key="1">
    <source>
        <dbReference type="Pfam" id="PF04773"/>
    </source>
</evidence>
<reference evidence="3 4" key="2">
    <citation type="journal article" date="2012" name="Stand. Genomic Sci.">
        <title>Complete genome sequence of the facultatively anaerobic, appendaged bacterium Muricauda ruestringensis type strain (B1(T)).</title>
        <authorList>
            <person name="Huntemann M."/>
            <person name="Teshima H."/>
            <person name="Lapidus A."/>
            <person name="Nolan M."/>
            <person name="Lucas S."/>
            <person name="Hammon N."/>
            <person name="Deshpande S."/>
            <person name="Cheng J.F."/>
            <person name="Tapia R."/>
            <person name="Goodwin L.A."/>
            <person name="Pitluck S."/>
            <person name="Liolios K."/>
            <person name="Pagani I."/>
            <person name="Ivanova N."/>
            <person name="Mavromatis K."/>
            <person name="Mikhailova N."/>
            <person name="Pati A."/>
            <person name="Chen A."/>
            <person name="Palaniappan K."/>
            <person name="Land M."/>
            <person name="Hauser L."/>
            <person name="Pan C."/>
            <person name="Brambilla E.M."/>
            <person name="Rohde M."/>
            <person name="Spring S."/>
            <person name="Goker M."/>
            <person name="Detter J.C."/>
            <person name="Bristow J."/>
            <person name="Eisen J.A."/>
            <person name="Markowitz V."/>
            <person name="Hugenholtz P."/>
            <person name="Kyrpides N.C."/>
            <person name="Klenk H.P."/>
            <person name="Woyke T."/>
        </authorList>
    </citation>
    <scope>NUCLEOTIDE SEQUENCE [LARGE SCALE GENOMIC DNA]</scope>
    <source>
        <strain evidence="4">DSM 13258 / LMG 19739 / B1</strain>
    </source>
</reference>